<evidence type="ECO:0000313" key="8">
    <source>
        <dbReference type="Proteomes" id="UP000175989"/>
    </source>
</evidence>
<dbReference type="PROSITE" id="PS50902">
    <property type="entry name" value="FLAVODOXIN_LIKE"/>
    <property type="match status" value="1"/>
</dbReference>
<dbReference type="InterPro" id="IPR039261">
    <property type="entry name" value="FNR_nucleotide-bd"/>
</dbReference>
<feature type="transmembrane region" description="Helical" evidence="4">
    <location>
        <begin position="182"/>
        <end position="211"/>
    </location>
</feature>
<dbReference type="Gene3D" id="3.40.50.80">
    <property type="entry name" value="Nucleotide-binding domain of ferredoxin-NADP reductase (FNR) module"/>
    <property type="match status" value="1"/>
</dbReference>
<name>A0A1E7WCG5_9BURK</name>
<evidence type="ECO:0000256" key="4">
    <source>
        <dbReference type="SAM" id="Phobius"/>
    </source>
</evidence>
<dbReference type="PRINTS" id="PR00369">
    <property type="entry name" value="FLAVODOXIN"/>
</dbReference>
<feature type="transmembrane region" description="Helical" evidence="4">
    <location>
        <begin position="140"/>
        <end position="161"/>
    </location>
</feature>
<gene>
    <name evidence="7" type="primary">cysJ_2</name>
    <name evidence="7" type="ORF">DUPY_43950</name>
</gene>
<dbReference type="InterPro" id="IPR001094">
    <property type="entry name" value="Flavdoxin-like"/>
</dbReference>
<dbReference type="InterPro" id="IPR001709">
    <property type="entry name" value="Flavoprot_Pyr_Nucl_cyt_Rdtase"/>
</dbReference>
<evidence type="ECO:0000256" key="3">
    <source>
        <dbReference type="ARBA" id="ARBA00022982"/>
    </source>
</evidence>
<evidence type="ECO:0000313" key="7">
    <source>
        <dbReference type="EMBL" id="OEZ95013.1"/>
    </source>
</evidence>
<reference evidence="8" key="1">
    <citation type="journal article" date="2016" name="Front. Microbiol.">
        <title>Molecular Keys to the Janthinobacterium and Duganella spp. Interaction with the Plant Pathogen Fusarium graminearum.</title>
        <authorList>
            <person name="Haack F.S."/>
            <person name="Poehlein A."/>
            <person name="Kroger C."/>
            <person name="Voigt C.A."/>
            <person name="Piepenbring M."/>
            <person name="Bode H.B."/>
            <person name="Daniel R."/>
            <person name="Schafer W."/>
            <person name="Streit W.R."/>
        </authorList>
    </citation>
    <scope>NUCLEOTIDE SEQUENCE [LARGE SCALE GENOMIC DNA]</scope>
    <source>
        <strain evidence="8">T54</strain>
    </source>
</reference>
<feature type="domain" description="Flavodoxin-like" evidence="5">
    <location>
        <begin position="387"/>
        <end position="524"/>
    </location>
</feature>
<dbReference type="GO" id="GO:0010181">
    <property type="term" value="F:FMN binding"/>
    <property type="evidence" value="ECO:0007669"/>
    <property type="project" value="InterPro"/>
</dbReference>
<keyword evidence="4" id="KW-0472">Membrane</keyword>
<organism evidence="7 8">
    <name type="scientific">Duganella phyllosphaerae</name>
    <dbReference type="NCBI Taxonomy" id="762836"/>
    <lineage>
        <taxon>Bacteria</taxon>
        <taxon>Pseudomonadati</taxon>
        <taxon>Pseudomonadota</taxon>
        <taxon>Betaproteobacteria</taxon>
        <taxon>Burkholderiales</taxon>
        <taxon>Oxalobacteraceae</taxon>
        <taxon>Telluria group</taxon>
        <taxon>Duganella</taxon>
    </lineage>
</organism>
<keyword evidence="3" id="KW-0249">Electron transport</keyword>
<sequence length="828" mass="89764">MKKLWFQLHWFVGITAGTILILIGLTGSILSFREELLDFLNPGVRNIAVQDAPVLTPPQIAAAAKVLHPEARIASIIIYSEPGSTARVGLAPAKGETRGEAIFLNPYTGALLPPLHYDEVFEWVDSLHRHLLLPRDAGRIALGILALCLLGLSLSGLYLRWPRRVGDWRAWLKLDFRLKGRSFLWGLHSVVGTWVMLGYVIFTLTGIYWSFDVVRSTVDGWLGVSRVVREAPAPKLPKGGKPPPVDLAASWATFEGAAPNWRMAFLRIPERATAPLQIVWTAKDAPHVRARGRMSINQQTGAMLKNEPYAQMTVGGQAQASFYALHVGSFFGMPGRIVMFLCSLALPGFAITGWMLYLNRRKQKRSAAAERKKFAAGGAVTADADPVLLAYASQTGSAERLALQSAAALQAAGVPVHVHSLEKLTPPQLVKYRRALFVASSFGEGEPPDAARRFNRLLHTAAEELQHMQYAVLALGDRNYAQFCGFGHALDARLRTMGAQALHPTIEVDNGDTGALARWSGTLHALIGGDAASAPEMALSAAVADNDYTNWRIVGRTLLNPGSVGDGLYEITLSGDPAADWRPGALADIWPGHYTPADAPLAAQTPSVPAASPGTQATLAPAVISLAPRRYSLASLPGDGVLQLLVRQVRYESASGPALGLASGWLTNDAQVGDEVRVRVIANPAFDTYTEARPSIYIGNGSGMAGLRSHLRARVQAGERRNWLIFGERQREFDSICAQEIASWRAAGMLPELDLVFSRDVTGGEYVQDRMRVRADVLRDWIADGAVLYVCGSLQGMAAGVDAALEEMIGRAALDDLIETGRYRRDVY</sequence>
<dbReference type="InterPro" id="IPR017938">
    <property type="entry name" value="Riboflavin_synthase-like_b-brl"/>
</dbReference>
<feature type="transmembrane region" description="Helical" evidence="4">
    <location>
        <begin position="337"/>
        <end position="357"/>
    </location>
</feature>
<dbReference type="SUPFAM" id="SSF52343">
    <property type="entry name" value="Ferredoxin reductase-like, C-terminal NADP-linked domain"/>
    <property type="match status" value="1"/>
</dbReference>
<protein>
    <submittedName>
        <fullName evidence="7">Sulfite reductase [NADPH] flavoprotein alpha-component</fullName>
        <ecNumber evidence="7">1.8.1.2</ecNumber>
    </submittedName>
</protein>
<evidence type="ECO:0000259" key="6">
    <source>
        <dbReference type="PROSITE" id="PS51384"/>
    </source>
</evidence>
<dbReference type="InterPro" id="IPR001433">
    <property type="entry name" value="OxRdtase_FAD/NAD-bd"/>
</dbReference>
<feature type="domain" description="FAD-binding FR-type" evidence="6">
    <location>
        <begin position="546"/>
        <end position="689"/>
    </location>
</feature>
<dbReference type="PANTHER" id="PTHR34219">
    <property type="entry name" value="IRON-REGULATED INNER MEMBRANE PROTEIN-RELATED"/>
    <property type="match status" value="1"/>
</dbReference>
<dbReference type="PROSITE" id="PS51384">
    <property type="entry name" value="FAD_FR"/>
    <property type="match status" value="1"/>
</dbReference>
<keyword evidence="1" id="KW-0285">Flavoprotein</keyword>
<comment type="caution">
    <text evidence="7">The sequence shown here is derived from an EMBL/GenBank/DDBJ whole genome shotgun (WGS) entry which is preliminary data.</text>
</comment>
<dbReference type="EMBL" id="LROM01000127">
    <property type="protein sequence ID" value="OEZ95013.1"/>
    <property type="molecule type" value="Genomic_DNA"/>
</dbReference>
<feature type="transmembrane region" description="Helical" evidence="4">
    <location>
        <begin position="12"/>
        <end position="32"/>
    </location>
</feature>
<dbReference type="InterPro" id="IPR005625">
    <property type="entry name" value="PepSY-ass_TM"/>
</dbReference>
<dbReference type="RefSeq" id="WP_070251102.1">
    <property type="nucleotide sequence ID" value="NZ_LROM01000127.1"/>
</dbReference>
<dbReference type="AlphaFoldDB" id="A0A1E7WCG5"/>
<keyword evidence="2" id="KW-0288">FMN</keyword>
<dbReference type="SUPFAM" id="SSF63380">
    <property type="entry name" value="Riboflavin synthase domain-like"/>
    <property type="match status" value="1"/>
</dbReference>
<dbReference type="Pfam" id="PF00175">
    <property type="entry name" value="NAD_binding_1"/>
    <property type="match status" value="1"/>
</dbReference>
<dbReference type="InterPro" id="IPR017927">
    <property type="entry name" value="FAD-bd_FR_type"/>
</dbReference>
<dbReference type="PRINTS" id="PR00371">
    <property type="entry name" value="FPNCR"/>
</dbReference>
<keyword evidence="3" id="KW-0813">Transport</keyword>
<dbReference type="Pfam" id="PF00258">
    <property type="entry name" value="Flavodoxin_1"/>
    <property type="match status" value="1"/>
</dbReference>
<accession>A0A1E7WCG5</accession>
<keyword evidence="8" id="KW-1185">Reference proteome</keyword>
<evidence type="ECO:0000259" key="5">
    <source>
        <dbReference type="PROSITE" id="PS50902"/>
    </source>
</evidence>
<dbReference type="Gene3D" id="3.40.50.360">
    <property type="match status" value="1"/>
</dbReference>
<dbReference type="PATRIC" id="fig|762836.4.peg.4522"/>
<dbReference type="Gene3D" id="2.40.30.10">
    <property type="entry name" value="Translation factors"/>
    <property type="match status" value="1"/>
</dbReference>
<dbReference type="EC" id="1.8.1.2" evidence="7"/>
<dbReference type="SUPFAM" id="SSF52218">
    <property type="entry name" value="Flavoproteins"/>
    <property type="match status" value="1"/>
</dbReference>
<keyword evidence="4" id="KW-0812">Transmembrane</keyword>
<evidence type="ECO:0000256" key="1">
    <source>
        <dbReference type="ARBA" id="ARBA00022630"/>
    </source>
</evidence>
<dbReference type="InterPro" id="IPR029039">
    <property type="entry name" value="Flavoprotein-like_sf"/>
</dbReference>
<dbReference type="PANTHER" id="PTHR34219:SF3">
    <property type="entry name" value="BLL7967 PROTEIN"/>
    <property type="match status" value="1"/>
</dbReference>
<keyword evidence="7" id="KW-0560">Oxidoreductase</keyword>
<evidence type="ECO:0000256" key="2">
    <source>
        <dbReference type="ARBA" id="ARBA00022643"/>
    </source>
</evidence>
<dbReference type="CDD" id="cd06200">
    <property type="entry name" value="SiR_like1"/>
    <property type="match status" value="1"/>
</dbReference>
<dbReference type="OrthoDB" id="9816402at2"/>
<dbReference type="Proteomes" id="UP000175989">
    <property type="component" value="Unassembled WGS sequence"/>
</dbReference>
<dbReference type="Pfam" id="PF03929">
    <property type="entry name" value="PepSY_TM"/>
    <property type="match status" value="1"/>
</dbReference>
<keyword evidence="4" id="KW-1133">Transmembrane helix</keyword>
<proteinExistence type="predicted"/>
<dbReference type="InterPro" id="IPR008254">
    <property type="entry name" value="Flavodoxin/NO_synth"/>
</dbReference>
<dbReference type="GO" id="GO:0004783">
    <property type="term" value="F:sulfite reductase (NADPH) activity"/>
    <property type="evidence" value="ECO:0007669"/>
    <property type="project" value="UniProtKB-EC"/>
</dbReference>